<dbReference type="PANTHER" id="PTHR22776:SF4">
    <property type="entry name" value="PROTEOLIPID PROTEIN 2"/>
    <property type="match status" value="1"/>
</dbReference>
<keyword evidence="11" id="KW-1185">Reference proteome</keyword>
<proteinExistence type="predicted"/>
<feature type="domain" description="MARVEL" evidence="9">
    <location>
        <begin position="20"/>
        <end position="137"/>
    </location>
</feature>
<dbReference type="GeneTree" id="ENSGT00940000158528"/>
<feature type="transmembrane region" description="Helical" evidence="8">
    <location>
        <begin position="27"/>
        <end position="47"/>
    </location>
</feature>
<evidence type="ECO:0000256" key="5">
    <source>
        <dbReference type="ARBA" id="ARBA00037152"/>
    </source>
</evidence>
<dbReference type="InterPro" id="IPR050578">
    <property type="entry name" value="MARVEL-CKLF_proteins"/>
</dbReference>
<dbReference type="GeneID" id="117011887"/>
<comment type="function">
    <text evidence="5">May play a role in cell differentiation in the intestinal epithelium.</text>
</comment>
<keyword evidence="4 7" id="KW-0472">Membrane</keyword>
<dbReference type="GO" id="GO:0016020">
    <property type="term" value="C:membrane"/>
    <property type="evidence" value="ECO:0007669"/>
    <property type="project" value="UniProtKB-SubCell"/>
</dbReference>
<dbReference type="PANTHER" id="PTHR22776">
    <property type="entry name" value="MARVEL-CONTAINING POTENTIAL LIPID RAFT-ASSOCIATED PROTEIN"/>
    <property type="match status" value="1"/>
</dbReference>
<reference evidence="10 11" key="2">
    <citation type="journal article" date="2018" name="Annu Rev Anim Biosci">
        <title>Bat Biology, Genomes, and the Bat1K Project: To Generate Chromosome-Level Genomes for All Living Bat Species.</title>
        <authorList>
            <person name="Teeling E.C."/>
            <person name="Vernes S.C."/>
            <person name="Davalos L.M."/>
            <person name="Ray D.A."/>
            <person name="Gilbert M.T.P."/>
            <person name="Myers E."/>
        </authorList>
    </citation>
    <scope>NUCLEOTIDE SEQUENCE</scope>
</reference>
<keyword evidence="3 8" id="KW-1133">Transmembrane helix</keyword>
<dbReference type="KEGG" id="rfq:117011887"/>
<organism evidence="10 11">
    <name type="scientific">Rhinolophus ferrumequinum</name>
    <name type="common">Greater horseshoe bat</name>
    <dbReference type="NCBI Taxonomy" id="59479"/>
    <lineage>
        <taxon>Eukaryota</taxon>
        <taxon>Metazoa</taxon>
        <taxon>Chordata</taxon>
        <taxon>Craniata</taxon>
        <taxon>Vertebrata</taxon>
        <taxon>Euteleostomi</taxon>
        <taxon>Mammalia</taxon>
        <taxon>Eutheria</taxon>
        <taxon>Laurasiatheria</taxon>
        <taxon>Chiroptera</taxon>
        <taxon>Yinpterochiroptera</taxon>
        <taxon>Rhinolophoidea</taxon>
        <taxon>Rhinolophidae</taxon>
        <taxon>Rhinolophinae</taxon>
        <taxon>Rhinolophus</taxon>
    </lineage>
</organism>
<dbReference type="InParanoid" id="A0A671FYN9"/>
<dbReference type="Ensembl" id="ENSRFET00010030068.1">
    <property type="protein sequence ID" value="ENSRFEP00010027688.1"/>
    <property type="gene ID" value="ENSRFEG00010018417.1"/>
</dbReference>
<evidence type="ECO:0000256" key="4">
    <source>
        <dbReference type="ARBA" id="ARBA00023136"/>
    </source>
</evidence>
<dbReference type="RefSeq" id="XP_032943521.1">
    <property type="nucleotide sequence ID" value="XM_033087630.1"/>
</dbReference>
<feature type="transmembrane region" description="Helical" evidence="8">
    <location>
        <begin position="117"/>
        <end position="136"/>
    </location>
</feature>
<name>A0A671FYN9_RHIFE</name>
<gene>
    <name evidence="10" type="primary">LOC117011887</name>
</gene>
<keyword evidence="2 7" id="KW-0812">Transmembrane</keyword>
<dbReference type="Proteomes" id="UP000472240">
    <property type="component" value="Chromosome 19"/>
</dbReference>
<evidence type="ECO:0000313" key="10">
    <source>
        <dbReference type="Ensembl" id="ENSRFEP00010027688.1"/>
    </source>
</evidence>
<comment type="subcellular location">
    <subcellularLocation>
        <location evidence="1">Membrane</location>
        <topology evidence="1">Multi-pass membrane protein</topology>
    </subcellularLocation>
</comment>
<dbReference type="PROSITE" id="PS51225">
    <property type="entry name" value="MARVEL"/>
    <property type="match status" value="1"/>
</dbReference>
<dbReference type="InterPro" id="IPR008253">
    <property type="entry name" value="Marvel"/>
</dbReference>
<sequence length="137" mass="15183">MMDSRRDSAGPSCWATCTNFWSTQKGILLFAEIIICLVILICFSISAPKYSSLSVGEEIVAVFFLVLYSCNLHTKITIVNWPWCDFFRTFIAAILFLITSIIVLVEKGNLSTNIAGLLGLIASGIFIYDASVTFPLR</sequence>
<evidence type="ECO:0000256" key="8">
    <source>
        <dbReference type="SAM" id="Phobius"/>
    </source>
</evidence>
<accession>A0A671FYN9</accession>
<dbReference type="Pfam" id="PF01284">
    <property type="entry name" value="MARVEL"/>
    <property type="match status" value="1"/>
</dbReference>
<reference evidence="10 11" key="1">
    <citation type="journal article" date="2015" name="Annu Rev Anim Biosci">
        <title>The Genome 10K Project: a way forward.</title>
        <authorList>
            <person name="Koepfli K.P."/>
            <person name="Paten B."/>
            <person name="O'Brien S.J."/>
            <person name="Koepfli K.P."/>
            <person name="Paten B."/>
            <person name="Antunes A."/>
            <person name="Belov K."/>
            <person name="Bustamante C."/>
            <person name="Castoe T.A."/>
            <person name="Clawson H."/>
            <person name="Crawford A.J."/>
            <person name="Diekhans M."/>
            <person name="Distel D."/>
            <person name="Durbin R."/>
            <person name="Earl D."/>
            <person name="Fujita M.K."/>
            <person name="Gamble T."/>
            <person name="Georges A."/>
            <person name="Gemmell N."/>
            <person name="Gilbert M.T."/>
            <person name="Graves J.M."/>
            <person name="Green R.E."/>
            <person name="Hickey G."/>
            <person name="Jarvis E.D."/>
            <person name="Johnson W."/>
            <person name="Komissarov A."/>
            <person name="Korf I."/>
            <person name="Kuhn R."/>
            <person name="Larkin D.M."/>
            <person name="Lewin H."/>
            <person name="Lopez J.V."/>
            <person name="Ma J."/>
            <person name="Marques-Bonet T."/>
            <person name="Miller W."/>
            <person name="Murphy R."/>
            <person name="Pevzner P."/>
            <person name="Shapiro B."/>
            <person name="Steiner C."/>
            <person name="Tamazian G."/>
            <person name="Venkatesh B."/>
            <person name="Wang J."/>
            <person name="Wayne R."/>
            <person name="Wiley E."/>
            <person name="Yang H."/>
            <person name="Zhang G."/>
            <person name="Haussler D."/>
            <person name="Ryder O."/>
            <person name="O'Brien S.J."/>
        </authorList>
    </citation>
    <scope>NUCLEOTIDE SEQUENCE</scope>
</reference>
<dbReference type="AlphaFoldDB" id="A0A671FYN9"/>
<evidence type="ECO:0000313" key="11">
    <source>
        <dbReference type="Proteomes" id="UP000472240"/>
    </source>
</evidence>
<evidence type="ECO:0000256" key="2">
    <source>
        <dbReference type="ARBA" id="ARBA00022692"/>
    </source>
</evidence>
<dbReference type="OMA" id="SITCPMR"/>
<reference evidence="10" key="5">
    <citation type="submission" date="2025-09" db="UniProtKB">
        <authorList>
            <consortium name="Ensembl"/>
        </authorList>
    </citation>
    <scope>IDENTIFICATION</scope>
</reference>
<reference evidence="11" key="3">
    <citation type="submission" date="2018-12" db="EMBL/GenBank/DDBJ databases">
        <title>G10K-VGP greater horseshoe bat female genome, primary haplotype.</title>
        <authorList>
            <person name="Teeling E."/>
            <person name="Myers G."/>
            <person name="Vernes S."/>
            <person name="Pippel M."/>
            <person name="Winkler S."/>
            <person name="Fedrigo O."/>
            <person name="Rhie A."/>
            <person name="Koren S."/>
            <person name="Phillippy A."/>
            <person name="Lewin H."/>
            <person name="Damas J."/>
            <person name="Howe K."/>
            <person name="Mountcastle J."/>
            <person name="Jarvis E.D."/>
        </authorList>
    </citation>
    <scope>NUCLEOTIDE SEQUENCE [LARGE SCALE GENOMIC DNA]</scope>
</reference>
<feature type="transmembrane region" description="Helical" evidence="8">
    <location>
        <begin position="86"/>
        <end position="105"/>
    </location>
</feature>
<evidence type="ECO:0000256" key="1">
    <source>
        <dbReference type="ARBA" id="ARBA00004141"/>
    </source>
</evidence>
<protein>
    <recommendedName>
        <fullName evidence="6">Proteolipid protein 2</fullName>
    </recommendedName>
</protein>
<evidence type="ECO:0000256" key="6">
    <source>
        <dbReference type="ARBA" id="ARBA00039459"/>
    </source>
</evidence>
<feature type="transmembrane region" description="Helical" evidence="8">
    <location>
        <begin position="59"/>
        <end position="80"/>
    </location>
</feature>
<evidence type="ECO:0000259" key="9">
    <source>
        <dbReference type="PROSITE" id="PS51225"/>
    </source>
</evidence>
<dbReference type="OrthoDB" id="9898022at2759"/>
<reference evidence="10" key="4">
    <citation type="submission" date="2025-08" db="UniProtKB">
        <authorList>
            <consortium name="Ensembl"/>
        </authorList>
    </citation>
    <scope>IDENTIFICATION</scope>
</reference>
<evidence type="ECO:0000256" key="3">
    <source>
        <dbReference type="ARBA" id="ARBA00022989"/>
    </source>
</evidence>
<evidence type="ECO:0000256" key="7">
    <source>
        <dbReference type="PROSITE-ProRule" id="PRU00581"/>
    </source>
</evidence>